<reference evidence="4" key="1">
    <citation type="submission" date="2022-08" db="EMBL/GenBank/DDBJ databases">
        <title>Novel sulphate-reducing endosymbionts in the free-living metamonad Anaeramoeba.</title>
        <authorList>
            <person name="Jerlstrom-Hultqvist J."/>
            <person name="Cepicka I."/>
            <person name="Gallot-Lavallee L."/>
            <person name="Salas-Leiva D."/>
            <person name="Curtis B.A."/>
            <person name="Zahonova K."/>
            <person name="Pipaliya S."/>
            <person name="Dacks J."/>
            <person name="Roger A.J."/>
        </authorList>
    </citation>
    <scope>NUCLEOTIDE SEQUENCE</scope>
    <source>
        <strain evidence="4">Busselton2</strain>
    </source>
</reference>
<dbReference type="InterPro" id="IPR051029">
    <property type="entry name" value="mRNA_Capping_Enz/RNA_Phosphat"/>
</dbReference>
<dbReference type="InterPro" id="IPR029021">
    <property type="entry name" value="Prot-tyrosine_phosphatase-like"/>
</dbReference>
<dbReference type="SUPFAM" id="SSF52799">
    <property type="entry name" value="(Phosphotyrosine protein) phosphatases II"/>
    <property type="match status" value="1"/>
</dbReference>
<dbReference type="Proteomes" id="UP001146793">
    <property type="component" value="Unassembled WGS sequence"/>
</dbReference>
<dbReference type="SUPFAM" id="SSF56091">
    <property type="entry name" value="DNA ligase/mRNA capping enzyme, catalytic domain"/>
    <property type="match status" value="1"/>
</dbReference>
<protein>
    <submittedName>
        <fullName evidence="4">mRNA-capping enzyme</fullName>
    </submittedName>
</protein>
<dbReference type="GO" id="GO:0004484">
    <property type="term" value="F:mRNA guanylyltransferase activity"/>
    <property type="evidence" value="ECO:0007669"/>
    <property type="project" value="InterPro"/>
</dbReference>
<feature type="compositionally biased region" description="Acidic residues" evidence="1">
    <location>
        <begin position="499"/>
        <end position="518"/>
    </location>
</feature>
<evidence type="ECO:0000256" key="1">
    <source>
        <dbReference type="SAM" id="MobiDB-lite"/>
    </source>
</evidence>
<feature type="compositionally biased region" description="Basic and acidic residues" evidence="1">
    <location>
        <begin position="202"/>
        <end position="220"/>
    </location>
</feature>
<proteinExistence type="predicted"/>
<dbReference type="PROSITE" id="PS50160">
    <property type="entry name" value="DNA_LIGASE_A3"/>
    <property type="match status" value="1"/>
</dbReference>
<feature type="region of interest" description="Disordered" evidence="1">
    <location>
        <begin position="494"/>
        <end position="528"/>
    </location>
</feature>
<feature type="domain" description="Tyrosine specific protein phosphatases" evidence="2">
    <location>
        <begin position="55"/>
        <end position="122"/>
    </location>
</feature>
<dbReference type="InterPro" id="IPR000387">
    <property type="entry name" value="Tyr_Pase_dom"/>
</dbReference>
<evidence type="ECO:0000313" key="5">
    <source>
        <dbReference type="Proteomes" id="UP001146793"/>
    </source>
</evidence>
<evidence type="ECO:0000259" key="2">
    <source>
        <dbReference type="PROSITE" id="PS50056"/>
    </source>
</evidence>
<dbReference type="GO" id="GO:0006370">
    <property type="term" value="P:7-methylguanosine mRNA capping"/>
    <property type="evidence" value="ECO:0007669"/>
    <property type="project" value="InterPro"/>
</dbReference>
<dbReference type="Pfam" id="PF01331">
    <property type="entry name" value="mRNA_cap_enzyme"/>
    <property type="match status" value="1"/>
</dbReference>
<dbReference type="PROSITE" id="PS50056">
    <property type="entry name" value="TYR_PHOSPHATASE_2"/>
    <property type="match status" value="1"/>
</dbReference>
<accession>A0AAV7YT59</accession>
<evidence type="ECO:0000313" key="4">
    <source>
        <dbReference type="EMBL" id="KAJ3432976.1"/>
    </source>
</evidence>
<comment type="caution">
    <text evidence="4">The sequence shown here is derived from an EMBL/GenBank/DDBJ whole genome shotgun (WGS) entry which is preliminary data.</text>
</comment>
<dbReference type="Gene3D" id="3.30.470.30">
    <property type="entry name" value="DNA ligase/mRNA capping enzyme"/>
    <property type="match status" value="1"/>
</dbReference>
<dbReference type="PANTHER" id="PTHR10367:SF17">
    <property type="entry name" value="MRNA-CAPPING ENZYME"/>
    <property type="match status" value="1"/>
</dbReference>
<organism evidence="4 5">
    <name type="scientific">Anaeramoeba flamelloides</name>
    <dbReference type="NCBI Taxonomy" id="1746091"/>
    <lineage>
        <taxon>Eukaryota</taxon>
        <taxon>Metamonada</taxon>
        <taxon>Anaeramoebidae</taxon>
        <taxon>Anaeramoeba</taxon>
    </lineage>
</organism>
<name>A0AAV7YT59_9EUKA</name>
<feature type="region of interest" description="Disordered" evidence="1">
    <location>
        <begin position="180"/>
        <end position="222"/>
    </location>
</feature>
<dbReference type="EMBL" id="JANTQA010000047">
    <property type="protein sequence ID" value="KAJ3432976.1"/>
    <property type="molecule type" value="Genomic_DNA"/>
</dbReference>
<feature type="domain" description="ATP-dependent DNA ligase family profile" evidence="3">
    <location>
        <begin position="349"/>
        <end position="501"/>
    </location>
</feature>
<dbReference type="PANTHER" id="PTHR10367">
    <property type="entry name" value="MRNA-CAPPING ENZYME"/>
    <property type="match status" value="1"/>
</dbReference>
<dbReference type="GO" id="GO:0003910">
    <property type="term" value="F:DNA ligase (ATP) activity"/>
    <property type="evidence" value="ECO:0007669"/>
    <property type="project" value="InterPro"/>
</dbReference>
<dbReference type="AlphaFoldDB" id="A0AAV7YT59"/>
<dbReference type="GO" id="GO:0005524">
    <property type="term" value="F:ATP binding"/>
    <property type="evidence" value="ECO:0007669"/>
    <property type="project" value="InterPro"/>
</dbReference>
<dbReference type="GO" id="GO:0006281">
    <property type="term" value="P:DNA repair"/>
    <property type="evidence" value="ECO:0007669"/>
    <property type="project" value="InterPro"/>
</dbReference>
<dbReference type="InterPro" id="IPR001339">
    <property type="entry name" value="mRNA_cap_enzyme_adenylation"/>
</dbReference>
<dbReference type="GO" id="GO:0006310">
    <property type="term" value="P:DNA recombination"/>
    <property type="evidence" value="ECO:0007669"/>
    <property type="project" value="InterPro"/>
</dbReference>
<sequence>MLQNSQILNNKKIGLIIDLTDKSKYYDHTFFTERNIIYQKIICDNEMIPKQQMLKIFISTVKKYLEQNNDGLIVCHCLYGYNITGFFIVYFMVKELGYNTLEAINLFNRARQPGIFKKIYYEALFKQFGQTSIPRKFKKPIIPIWGKIMLKQKNEQIMKKSNNVKESRLDNAINKKKNSNLIQYENGEGDEDKDENGGENGDENRDENRDENGGEDEGNKNKKQRRLYSLLETIGERVNSNTEEELKNIICKWFNYKEKNKFLGTIPVPLTKSNAKTLTEHQYYVTWNALGDRCMLLILNEKCYLIGKNFKFYKVSAKFPKINKTIMDGELVAEPIASSKSNNSVLIGKTSKKMKYIFLVFDALFYNGKPYFQKNLGERLGVVKHLINFQKNHLSKSNLQQYLNDPFQMKFKDIYELKHAKTILNQLQPNIAHPNNGLIFTPVNQPYIFHNSNSLLKWIPFKEQKILFLIKNFKNSNRKTAGLFVLNKTSDNDFSGNGDEGDDDDDDDDDDEDGDGGNDDEKNNVNVGGEKNKVGELIKVDVIHFSDLYQKIRYLLKIVECYFDFNTEKWKPKEIFLKKKCPDTLEKYEKLIKIMDKNFNKKQLLEYIQKIIIK</sequence>
<dbReference type="Gene3D" id="3.90.190.10">
    <property type="entry name" value="Protein tyrosine phosphatase superfamily"/>
    <property type="match status" value="1"/>
</dbReference>
<gene>
    <name evidence="4" type="ORF">M0812_21923</name>
</gene>
<dbReference type="CDD" id="cd07895">
    <property type="entry name" value="Adenylation_mRNA_capping"/>
    <property type="match status" value="1"/>
</dbReference>
<evidence type="ECO:0000259" key="3">
    <source>
        <dbReference type="PROSITE" id="PS50160"/>
    </source>
</evidence>
<dbReference type="InterPro" id="IPR012310">
    <property type="entry name" value="DNA_ligase_ATP-dep_cent"/>
</dbReference>